<dbReference type="InterPro" id="IPR042100">
    <property type="entry name" value="Bug_dom1"/>
</dbReference>
<dbReference type="EMBL" id="AYXT01000001">
    <property type="protein sequence ID" value="ETF03947.1"/>
    <property type="molecule type" value="Genomic_DNA"/>
</dbReference>
<name>V8QWB9_9BURK</name>
<organism evidence="3 4">
    <name type="scientific">Advenella kashmirensis W13003</name>
    <dbReference type="NCBI Taxonomy" id="1424334"/>
    <lineage>
        <taxon>Bacteria</taxon>
        <taxon>Pseudomonadati</taxon>
        <taxon>Pseudomonadota</taxon>
        <taxon>Betaproteobacteria</taxon>
        <taxon>Burkholderiales</taxon>
        <taxon>Alcaligenaceae</taxon>
    </lineage>
</organism>
<evidence type="ECO:0000256" key="2">
    <source>
        <dbReference type="SAM" id="SignalP"/>
    </source>
</evidence>
<dbReference type="CDD" id="cd07012">
    <property type="entry name" value="PBP2_Bug_TTT"/>
    <property type="match status" value="1"/>
</dbReference>
<comment type="similarity">
    <text evidence="1">Belongs to the UPF0065 (bug) family.</text>
</comment>
<dbReference type="PIRSF" id="PIRSF017082">
    <property type="entry name" value="YflP"/>
    <property type="match status" value="1"/>
</dbReference>
<evidence type="ECO:0000313" key="4">
    <source>
        <dbReference type="Proteomes" id="UP000018733"/>
    </source>
</evidence>
<dbReference type="SUPFAM" id="SSF53850">
    <property type="entry name" value="Periplasmic binding protein-like II"/>
    <property type="match status" value="1"/>
</dbReference>
<dbReference type="Pfam" id="PF03401">
    <property type="entry name" value="TctC"/>
    <property type="match status" value="1"/>
</dbReference>
<evidence type="ECO:0000256" key="1">
    <source>
        <dbReference type="ARBA" id="ARBA00006987"/>
    </source>
</evidence>
<reference evidence="3 4" key="1">
    <citation type="journal article" date="2014" name="Genome Announc.">
        <title>Draft Genome Sequence of Advenella kashmirensis Strain W13003, a Polycyclic Aromatic Hydrocarbon-Degrading Bacterium.</title>
        <authorList>
            <person name="Wang X."/>
            <person name="Jin D."/>
            <person name="Zhou L."/>
            <person name="Wu L."/>
            <person name="An W."/>
            <person name="Zhao L."/>
        </authorList>
    </citation>
    <scope>NUCLEOTIDE SEQUENCE [LARGE SCALE GENOMIC DNA]</scope>
    <source>
        <strain evidence="3 4">W13003</strain>
    </source>
</reference>
<sequence length="322" mass="34200">MQITRRAALLLLAGALPAARALAADFFDGPVTIVAPFSPGGTADVLARSIGKELSEKYGQPFVVENRPGMGGNIGARTVATARPDGKTLLLGTIGIHSAYSVYKNLPYDPVKDLQPISILGAVPCTVVVNPNLPFKTFKELLDYARANPGKLNFGSAGTGSSTHMVGELLQQATGVKFTHVPYKGSSMAMTDLMGGQIDLMTELATTSIPIIKSGKIRALAVTSKERSEELPDLPTVSELGYPGFDGTGWFTIATGSGVPENIVQRLNQDINEILHAENMKQTWKGQALAIIGGSEADARKFVSEETIKWKKVINVAGIHAQ</sequence>
<dbReference type="PANTHER" id="PTHR42928">
    <property type="entry name" value="TRICARBOXYLATE-BINDING PROTEIN"/>
    <property type="match status" value="1"/>
</dbReference>
<dbReference type="RefSeq" id="WP_024003426.1">
    <property type="nucleotide sequence ID" value="NZ_KI650979.1"/>
</dbReference>
<keyword evidence="4" id="KW-1185">Reference proteome</keyword>
<dbReference type="Gene3D" id="3.40.190.10">
    <property type="entry name" value="Periplasmic binding protein-like II"/>
    <property type="match status" value="1"/>
</dbReference>
<dbReference type="PANTHER" id="PTHR42928:SF5">
    <property type="entry name" value="BLR1237 PROTEIN"/>
    <property type="match status" value="1"/>
</dbReference>
<gene>
    <name evidence="3" type="ORF">W822_01790</name>
</gene>
<dbReference type="AlphaFoldDB" id="V8QWB9"/>
<feature type="chain" id="PRO_5004772079" evidence="2">
    <location>
        <begin position="24"/>
        <end position="322"/>
    </location>
</feature>
<dbReference type="Gene3D" id="3.40.190.150">
    <property type="entry name" value="Bordetella uptake gene, domain 1"/>
    <property type="match status" value="1"/>
</dbReference>
<dbReference type="HOGENOM" id="CLU_045683_0_0_4"/>
<proteinExistence type="inferred from homology"/>
<dbReference type="InterPro" id="IPR005064">
    <property type="entry name" value="BUG"/>
</dbReference>
<dbReference type="PATRIC" id="fig|1424334.3.peg.353"/>
<comment type="caution">
    <text evidence="3">The sequence shown here is derived from an EMBL/GenBank/DDBJ whole genome shotgun (WGS) entry which is preliminary data.</text>
</comment>
<accession>V8QWB9</accession>
<protein>
    <submittedName>
        <fullName evidence="3">MFS transporter</fullName>
    </submittedName>
</protein>
<dbReference type="OrthoDB" id="8650393at2"/>
<dbReference type="eggNOG" id="COG3181">
    <property type="taxonomic scope" value="Bacteria"/>
</dbReference>
<dbReference type="Proteomes" id="UP000018733">
    <property type="component" value="Unassembled WGS sequence"/>
</dbReference>
<keyword evidence="2" id="KW-0732">Signal</keyword>
<feature type="signal peptide" evidence="2">
    <location>
        <begin position="1"/>
        <end position="23"/>
    </location>
</feature>
<dbReference type="STRING" id="1424334.W822_01790"/>
<evidence type="ECO:0000313" key="3">
    <source>
        <dbReference type="EMBL" id="ETF03947.1"/>
    </source>
</evidence>